<evidence type="ECO:0000256" key="1">
    <source>
        <dbReference type="SAM" id="Phobius"/>
    </source>
</evidence>
<feature type="transmembrane region" description="Helical" evidence="1">
    <location>
        <begin position="64"/>
        <end position="88"/>
    </location>
</feature>
<evidence type="ECO:0000313" key="2">
    <source>
        <dbReference type="EMBL" id="ETT88714.1"/>
    </source>
</evidence>
<gene>
    <name evidence="2" type="ORF">C176_01610</name>
</gene>
<dbReference type="Pfam" id="PF14089">
    <property type="entry name" value="KbaA"/>
    <property type="match status" value="1"/>
</dbReference>
<keyword evidence="1" id="KW-0472">Membrane</keyword>
<keyword evidence="3" id="KW-1185">Reference proteome</keyword>
<reference evidence="2 3" key="1">
    <citation type="journal article" date="2014" name="BMC Genomics">
        <title>Genomic comparison of sporeforming bacilli isolated from milk.</title>
        <authorList>
            <person name="Moreno Switt A.I."/>
            <person name="Andrus A.D."/>
            <person name="Ranieri M.L."/>
            <person name="Orsi R.H."/>
            <person name="Ivy R."/>
            <person name="den Bakker H.C."/>
            <person name="Martin N.H."/>
            <person name="Wiedmann M."/>
            <person name="Boor K.J."/>
        </authorList>
    </citation>
    <scope>NUCLEOTIDE SEQUENCE [LARGE SCALE GENOMIC DNA]</scope>
    <source>
        <strain evidence="2 3">FSL R5-213</strain>
    </source>
</reference>
<dbReference type="AlphaFoldDB" id="W4F8X6"/>
<keyword evidence="1" id="KW-0812">Transmembrane</keyword>
<dbReference type="GO" id="GO:0045881">
    <property type="term" value="P:positive regulation of sporulation resulting in formation of a cellular spore"/>
    <property type="evidence" value="ECO:0007669"/>
    <property type="project" value="InterPro"/>
</dbReference>
<dbReference type="InterPro" id="IPR024164">
    <property type="entry name" value="KinB-signalling_activ"/>
</dbReference>
<protein>
    <submittedName>
        <fullName evidence="2">KinB signaling pathway activation protein</fullName>
    </submittedName>
</protein>
<feature type="transmembrane region" description="Helical" evidence="1">
    <location>
        <begin position="23"/>
        <end position="44"/>
    </location>
</feature>
<feature type="transmembrane region" description="Helical" evidence="1">
    <location>
        <begin position="191"/>
        <end position="210"/>
    </location>
</feature>
<dbReference type="Proteomes" id="UP000019062">
    <property type="component" value="Unassembled WGS sequence"/>
</dbReference>
<feature type="transmembrane region" description="Helical" evidence="1">
    <location>
        <begin position="132"/>
        <end position="151"/>
    </location>
</feature>
<keyword evidence="1" id="KW-1133">Transmembrane helix</keyword>
<dbReference type="eggNOG" id="COG2194">
    <property type="taxonomic scope" value="Bacteria"/>
</dbReference>
<evidence type="ECO:0000313" key="3">
    <source>
        <dbReference type="Proteomes" id="UP000019062"/>
    </source>
</evidence>
<feature type="transmembrane region" description="Helical" evidence="1">
    <location>
        <begin position="100"/>
        <end position="120"/>
    </location>
</feature>
<dbReference type="EMBL" id="ASQA01000002">
    <property type="protein sequence ID" value="ETT88714.1"/>
    <property type="molecule type" value="Genomic_DNA"/>
</dbReference>
<accession>W4F8X6</accession>
<feature type="transmembrane region" description="Helical" evidence="1">
    <location>
        <begin position="163"/>
        <end position="185"/>
    </location>
</feature>
<sequence length="240" mass="27651">MKQEIVFINGGLLVVTIRNWFKFFLNAMLIGGSITGVFSLFIRWNDFYAVHFSNGEWAEFFSGIIWFVILGFTMSVIAQMGFFAYLTVHQIGVNIFRSLTLWNWVQMLIIVVTLVDLVLLRFKPYAHTAQDWLLYIVLLLVLLAGSIATAIQKTRLTKKHVLIPALFFMIVVTTLEWLIALWVRTDGGDEYVTLLLFPLLAVNAFQLLVLPKYNAKSDEDRLKLEERRKARRLAEASKVK</sequence>
<proteinExistence type="predicted"/>
<organism evidence="2 3">
    <name type="scientific">Viridibacillus arenosi FSL R5-213</name>
    <dbReference type="NCBI Taxonomy" id="1227360"/>
    <lineage>
        <taxon>Bacteria</taxon>
        <taxon>Bacillati</taxon>
        <taxon>Bacillota</taxon>
        <taxon>Bacilli</taxon>
        <taxon>Bacillales</taxon>
        <taxon>Caryophanaceae</taxon>
        <taxon>Viridibacillus</taxon>
    </lineage>
</organism>
<dbReference type="SMART" id="SM01251">
    <property type="entry name" value="KbaA"/>
    <property type="match status" value="1"/>
</dbReference>
<dbReference type="PATRIC" id="fig|1227360.4.peg.322"/>
<comment type="caution">
    <text evidence="2">The sequence shown here is derived from an EMBL/GenBank/DDBJ whole genome shotgun (WGS) entry which is preliminary data.</text>
</comment>
<dbReference type="PIRSF" id="PIRSF029886">
    <property type="entry name" value="KBAA"/>
    <property type="match status" value="1"/>
</dbReference>
<name>W4F8X6_9BACL</name>